<sequence>MAEKILIVDDEKEMRHLLKLCLEQNEYDIDEACSGDEALDKLLYNTYDLVLLDIMMPTVDGFEVLKKIRQDLEEDIPVVLLTALGDTEKVVKGLNLGGDDYIVKPFEPKELVARIASILRRVSNKRIKKECFTIHDLVFYPDHIRVTYQDRVLPLTKKEFHLLLRLANNPGRVFSREQLLVLEWGHHFDGDTRTVDAHIKNIREKLKQVNFQKSVIETVWGIGYKMVEEDSS</sequence>
<feature type="domain" description="OmpR/PhoB-type" evidence="10">
    <location>
        <begin position="129"/>
        <end position="228"/>
    </location>
</feature>
<dbReference type="KEGG" id="cthu:HUR95_07440"/>
<dbReference type="Gene3D" id="1.10.10.10">
    <property type="entry name" value="Winged helix-like DNA-binding domain superfamily/Winged helix DNA-binding domain"/>
    <property type="match status" value="1"/>
</dbReference>
<dbReference type="GO" id="GO:0005829">
    <property type="term" value="C:cytosol"/>
    <property type="evidence" value="ECO:0007669"/>
    <property type="project" value="TreeGrafter"/>
</dbReference>
<dbReference type="SUPFAM" id="SSF46894">
    <property type="entry name" value="C-terminal effector domain of the bipartite response regulators"/>
    <property type="match status" value="1"/>
</dbReference>
<name>F5L3U6_CALTT</name>
<evidence type="ECO:0000313" key="14">
    <source>
        <dbReference type="Proteomes" id="UP000825179"/>
    </source>
</evidence>
<keyword evidence="5 8" id="KW-0238">DNA-binding</keyword>
<accession>F5L3U6</accession>
<comment type="subcellular location">
    <subcellularLocation>
        <location evidence="1">Cytoplasm</location>
    </subcellularLocation>
</comment>
<evidence type="ECO:0000256" key="3">
    <source>
        <dbReference type="ARBA" id="ARBA00023012"/>
    </source>
</evidence>
<feature type="domain" description="Response regulatory" evidence="9">
    <location>
        <begin position="4"/>
        <end position="119"/>
    </location>
</feature>
<keyword evidence="14" id="KW-1185">Reference proteome</keyword>
<keyword evidence="6" id="KW-0804">Transcription</keyword>
<dbReference type="InterPro" id="IPR001867">
    <property type="entry name" value="OmpR/PhoB-type_DNA-bd"/>
</dbReference>
<proteinExistence type="predicted"/>
<evidence type="ECO:0000313" key="12">
    <source>
        <dbReference type="EMBL" id="QZT35049.1"/>
    </source>
</evidence>
<dbReference type="InterPro" id="IPR039420">
    <property type="entry name" value="WalR-like"/>
</dbReference>
<dbReference type="GO" id="GO:0032993">
    <property type="term" value="C:protein-DNA complex"/>
    <property type="evidence" value="ECO:0007669"/>
    <property type="project" value="TreeGrafter"/>
</dbReference>
<evidence type="ECO:0000256" key="2">
    <source>
        <dbReference type="ARBA" id="ARBA00022553"/>
    </source>
</evidence>
<evidence type="ECO:0000256" key="4">
    <source>
        <dbReference type="ARBA" id="ARBA00023015"/>
    </source>
</evidence>
<dbReference type="CDD" id="cd00383">
    <property type="entry name" value="trans_reg_C"/>
    <property type="match status" value="1"/>
</dbReference>
<dbReference type="PANTHER" id="PTHR48111:SF1">
    <property type="entry name" value="TWO-COMPONENT RESPONSE REGULATOR ORR33"/>
    <property type="match status" value="1"/>
</dbReference>
<dbReference type="InterPro" id="IPR011006">
    <property type="entry name" value="CheY-like_superfamily"/>
</dbReference>
<evidence type="ECO:0000259" key="10">
    <source>
        <dbReference type="PROSITE" id="PS51755"/>
    </source>
</evidence>
<dbReference type="GO" id="GO:0000156">
    <property type="term" value="F:phosphorelay response regulator activity"/>
    <property type="evidence" value="ECO:0007669"/>
    <property type="project" value="TreeGrafter"/>
</dbReference>
<dbReference type="AlphaFoldDB" id="F5L3U6"/>
<organism evidence="11 13">
    <name type="scientific">Caldalkalibacillus thermarum (strain TA2.A1)</name>
    <dbReference type="NCBI Taxonomy" id="986075"/>
    <lineage>
        <taxon>Bacteria</taxon>
        <taxon>Bacillati</taxon>
        <taxon>Bacillota</taxon>
        <taxon>Bacilli</taxon>
        <taxon>Bacillales</taxon>
        <taxon>Bacillaceae</taxon>
        <taxon>Caldalkalibacillus</taxon>
    </lineage>
</organism>
<keyword evidence="3" id="KW-0902">Two-component regulatory system</keyword>
<dbReference type="InterPro" id="IPR036388">
    <property type="entry name" value="WH-like_DNA-bd_sf"/>
</dbReference>
<evidence type="ECO:0000256" key="8">
    <source>
        <dbReference type="PROSITE-ProRule" id="PRU01091"/>
    </source>
</evidence>
<dbReference type="GO" id="GO:0006355">
    <property type="term" value="P:regulation of DNA-templated transcription"/>
    <property type="evidence" value="ECO:0007669"/>
    <property type="project" value="InterPro"/>
</dbReference>
<dbReference type="InterPro" id="IPR001789">
    <property type="entry name" value="Sig_transdc_resp-reg_receiver"/>
</dbReference>
<gene>
    <name evidence="11" type="ORF">CathTA2_0458</name>
    <name evidence="12" type="ORF">HUR95_07440</name>
</gene>
<dbReference type="SMART" id="SM00448">
    <property type="entry name" value="REC"/>
    <property type="match status" value="1"/>
</dbReference>
<dbReference type="EMBL" id="AFCE01000060">
    <property type="protein sequence ID" value="EGL83988.1"/>
    <property type="molecule type" value="Genomic_DNA"/>
</dbReference>
<dbReference type="Pfam" id="PF00072">
    <property type="entry name" value="Response_reg"/>
    <property type="match status" value="1"/>
</dbReference>
<evidence type="ECO:0000259" key="9">
    <source>
        <dbReference type="PROSITE" id="PS50110"/>
    </source>
</evidence>
<feature type="DNA-binding region" description="OmpR/PhoB-type" evidence="8">
    <location>
        <begin position="129"/>
        <end position="228"/>
    </location>
</feature>
<protein>
    <submittedName>
        <fullName evidence="12">Response regulator transcription factor</fullName>
    </submittedName>
    <submittedName>
        <fullName evidence="11">Two component transcriptional regulator, winged helix family</fullName>
    </submittedName>
</protein>
<dbReference type="Proteomes" id="UP000010716">
    <property type="component" value="Unassembled WGS sequence"/>
</dbReference>
<evidence type="ECO:0000256" key="1">
    <source>
        <dbReference type="ARBA" id="ARBA00004496"/>
    </source>
</evidence>
<dbReference type="eggNOG" id="COG0745">
    <property type="taxonomic scope" value="Bacteria"/>
</dbReference>
<reference evidence="12 14" key="2">
    <citation type="journal article" date="2020" name="Extremophiles">
        <title>Genomic analysis of Caldalkalibacillus thermarum TA2.A1 reveals aerobic alkaliphilic metabolism and evolutionary hallmarks linking alkaliphilic bacteria and plant life.</title>
        <authorList>
            <person name="de Jong S.I."/>
            <person name="van den Broek M.A."/>
            <person name="Merkel A.Y."/>
            <person name="de la Torre Cortes P."/>
            <person name="Kalamorz F."/>
            <person name="Cook G.M."/>
            <person name="van Loosdrecht M.C.M."/>
            <person name="McMillan D.G.G."/>
        </authorList>
    </citation>
    <scope>NUCLEOTIDE SEQUENCE [LARGE SCALE GENOMIC DNA]</scope>
    <source>
        <strain evidence="12 14">TA2.A1</strain>
    </source>
</reference>
<dbReference type="RefSeq" id="WP_007502676.1">
    <property type="nucleotide sequence ID" value="NZ_AFCE01000060.1"/>
</dbReference>
<dbReference type="Pfam" id="PF00486">
    <property type="entry name" value="Trans_reg_C"/>
    <property type="match status" value="1"/>
</dbReference>
<dbReference type="OrthoDB" id="9790442at2"/>
<evidence type="ECO:0000256" key="6">
    <source>
        <dbReference type="ARBA" id="ARBA00023163"/>
    </source>
</evidence>
<dbReference type="Proteomes" id="UP000825179">
    <property type="component" value="Chromosome"/>
</dbReference>
<dbReference type="Gene3D" id="6.10.250.690">
    <property type="match status" value="1"/>
</dbReference>
<dbReference type="GO" id="GO:0000976">
    <property type="term" value="F:transcription cis-regulatory region binding"/>
    <property type="evidence" value="ECO:0007669"/>
    <property type="project" value="TreeGrafter"/>
</dbReference>
<dbReference type="FunFam" id="3.40.50.2300:FF:000001">
    <property type="entry name" value="DNA-binding response regulator PhoB"/>
    <property type="match status" value="1"/>
</dbReference>
<dbReference type="PANTHER" id="PTHR48111">
    <property type="entry name" value="REGULATOR OF RPOS"/>
    <property type="match status" value="1"/>
</dbReference>
<reference evidence="12" key="3">
    <citation type="submission" date="2021-08" db="EMBL/GenBank/DDBJ databases">
        <authorList>
            <person name="de Jong S."/>
            <person name="van den Broek M."/>
            <person name="Merkel A."/>
            <person name="de la Torre Cortes P."/>
            <person name="Kalamorz F."/>
            <person name="Cook G."/>
            <person name="van Loosdrecht M."/>
            <person name="McMillan D."/>
        </authorList>
    </citation>
    <scope>NUCLEOTIDE SEQUENCE</scope>
    <source>
        <strain evidence="12">TA2.A1</strain>
    </source>
</reference>
<reference evidence="11 13" key="1">
    <citation type="journal article" date="2011" name="J. Bacteriol.">
        <title>Draft genome sequence of the thermoalkaliphilic Caldalkalibacillus thermarum strain TA2.A1.</title>
        <authorList>
            <person name="Kalamorz F."/>
            <person name="Keis S."/>
            <person name="McMillan D.G."/>
            <person name="Olsson K."/>
            <person name="Stanton J.A."/>
            <person name="Stockwell P."/>
            <person name="Black M.A."/>
            <person name="Klingeman D.M."/>
            <person name="Land M.L."/>
            <person name="Han C.S."/>
            <person name="Martin S.L."/>
            <person name="Becher S.A."/>
            <person name="Peddie C.J."/>
            <person name="Morgan H.W."/>
            <person name="Matthies D."/>
            <person name="Preiss L."/>
            <person name="Meier T."/>
            <person name="Brown S.D."/>
            <person name="Cook G.M."/>
        </authorList>
    </citation>
    <scope>NUCLEOTIDE SEQUENCE [LARGE SCALE GENOMIC DNA]</scope>
    <source>
        <strain evidence="11 13">TA2.A1</strain>
    </source>
</reference>
<evidence type="ECO:0000256" key="7">
    <source>
        <dbReference type="PROSITE-ProRule" id="PRU00169"/>
    </source>
</evidence>
<keyword evidence="4" id="KW-0805">Transcription regulation</keyword>
<dbReference type="PROSITE" id="PS50110">
    <property type="entry name" value="RESPONSE_REGULATORY"/>
    <property type="match status" value="1"/>
</dbReference>
<evidence type="ECO:0000256" key="5">
    <source>
        <dbReference type="ARBA" id="ARBA00023125"/>
    </source>
</evidence>
<dbReference type="InterPro" id="IPR016032">
    <property type="entry name" value="Sig_transdc_resp-reg_C-effctor"/>
</dbReference>
<dbReference type="EMBL" id="CP082237">
    <property type="protein sequence ID" value="QZT35049.1"/>
    <property type="molecule type" value="Genomic_DNA"/>
</dbReference>
<dbReference type="PROSITE" id="PS51755">
    <property type="entry name" value="OMPR_PHOB"/>
    <property type="match status" value="1"/>
</dbReference>
<feature type="modified residue" description="4-aspartylphosphate" evidence="7">
    <location>
        <position position="53"/>
    </location>
</feature>
<keyword evidence="2 7" id="KW-0597">Phosphoprotein</keyword>
<dbReference type="Gene3D" id="3.40.50.2300">
    <property type="match status" value="1"/>
</dbReference>
<dbReference type="FunFam" id="1.10.10.10:FF:000018">
    <property type="entry name" value="DNA-binding response regulator ResD"/>
    <property type="match status" value="1"/>
</dbReference>
<dbReference type="SMART" id="SM00862">
    <property type="entry name" value="Trans_reg_C"/>
    <property type="match status" value="1"/>
</dbReference>
<evidence type="ECO:0000313" key="13">
    <source>
        <dbReference type="Proteomes" id="UP000010716"/>
    </source>
</evidence>
<evidence type="ECO:0000313" key="11">
    <source>
        <dbReference type="EMBL" id="EGL83988.1"/>
    </source>
</evidence>
<dbReference type="SUPFAM" id="SSF52172">
    <property type="entry name" value="CheY-like"/>
    <property type="match status" value="1"/>
</dbReference>